<reference evidence="3" key="1">
    <citation type="submission" date="2021-03" db="EMBL/GenBank/DDBJ databases">
        <title>Taxonomic study of Clostridium polyendosporum from meadow-gley soil under rice.</title>
        <authorList>
            <person name="Kobayashi H."/>
            <person name="Tanizawa Y."/>
            <person name="Yagura M."/>
        </authorList>
    </citation>
    <scope>NUCLEOTIDE SEQUENCE</scope>
    <source>
        <strain evidence="3">JCM 30710</strain>
    </source>
</reference>
<proteinExistence type="predicted"/>
<feature type="domain" description="RNA-binding S4" evidence="2">
    <location>
        <begin position="179"/>
        <end position="239"/>
    </location>
</feature>
<dbReference type="Pfam" id="PF17774">
    <property type="entry name" value="YlmH_RBD"/>
    <property type="match status" value="1"/>
</dbReference>
<organism evidence="3 4">
    <name type="scientific">Clostridium polyendosporum</name>
    <dbReference type="NCBI Taxonomy" id="69208"/>
    <lineage>
        <taxon>Bacteria</taxon>
        <taxon>Bacillati</taxon>
        <taxon>Bacillota</taxon>
        <taxon>Clostridia</taxon>
        <taxon>Eubacteriales</taxon>
        <taxon>Clostridiaceae</taxon>
        <taxon>Clostridium</taxon>
    </lineage>
</organism>
<dbReference type="InterPro" id="IPR040591">
    <property type="entry name" value="RqcP2_RBD"/>
</dbReference>
<gene>
    <name evidence="3" type="ORF">CPJCM30710_06400</name>
</gene>
<comment type="caution">
    <text evidence="3">The sequence shown here is derived from an EMBL/GenBank/DDBJ whole genome shotgun (WGS) entry which is preliminary data.</text>
</comment>
<dbReference type="GO" id="GO:0003723">
    <property type="term" value="F:RNA binding"/>
    <property type="evidence" value="ECO:0007669"/>
    <property type="project" value="UniProtKB-KW"/>
</dbReference>
<protein>
    <recommendedName>
        <fullName evidence="2">RNA-binding S4 domain-containing protein</fullName>
    </recommendedName>
</protein>
<sequence length="255" mass="28963">MNKKEFLSVIKVAEVNDFDAIYNKIKLALEKDITVFTNEFYPPSICESITVYCNSKGINCKAFGGFNESERRIICFNYCEYYEWPFKMFKISYNSKFGLLKHKDFLGAILALGVKREKIGDLVVYNDSCFLAVHEDISDYVQCNLNSVGKYPCSITNIINLSELPEPRFEEVIVLVPSLRIDALVSSICNLSRNEGVNMVSGGKVLINYLTVIDKSFEVKLKSKVTVRGYGKFIVDEQLGKSKSGKLKLIIKKYI</sequence>
<dbReference type="InterPro" id="IPR002942">
    <property type="entry name" value="S4_RNA-bd"/>
</dbReference>
<dbReference type="PROSITE" id="PS50889">
    <property type="entry name" value="S4"/>
    <property type="match status" value="1"/>
</dbReference>
<accession>A0A919VDG4</accession>
<name>A0A919VDG4_9CLOT</name>
<dbReference type="SMART" id="SM00363">
    <property type="entry name" value="S4"/>
    <property type="match status" value="1"/>
</dbReference>
<evidence type="ECO:0000313" key="4">
    <source>
        <dbReference type="Proteomes" id="UP000679179"/>
    </source>
</evidence>
<dbReference type="RefSeq" id="WP_212902722.1">
    <property type="nucleotide sequence ID" value="NZ_BOPZ01000003.1"/>
</dbReference>
<evidence type="ECO:0000313" key="3">
    <source>
        <dbReference type="EMBL" id="GIM27974.1"/>
    </source>
</evidence>
<dbReference type="Gene3D" id="3.30.70.330">
    <property type="match status" value="1"/>
</dbReference>
<dbReference type="SUPFAM" id="SSF55174">
    <property type="entry name" value="Alpha-L RNA-binding motif"/>
    <property type="match status" value="1"/>
</dbReference>
<evidence type="ECO:0000259" key="2">
    <source>
        <dbReference type="SMART" id="SM00363"/>
    </source>
</evidence>
<dbReference type="CDD" id="cd00165">
    <property type="entry name" value="S4"/>
    <property type="match status" value="1"/>
</dbReference>
<dbReference type="EMBL" id="BOPZ01000003">
    <property type="protein sequence ID" value="GIM27974.1"/>
    <property type="molecule type" value="Genomic_DNA"/>
</dbReference>
<keyword evidence="4" id="KW-1185">Reference proteome</keyword>
<evidence type="ECO:0000256" key="1">
    <source>
        <dbReference type="PROSITE-ProRule" id="PRU00182"/>
    </source>
</evidence>
<dbReference type="Proteomes" id="UP000679179">
    <property type="component" value="Unassembled WGS sequence"/>
</dbReference>
<dbReference type="InterPro" id="IPR012677">
    <property type="entry name" value="Nucleotide-bd_a/b_plait_sf"/>
</dbReference>
<dbReference type="AlphaFoldDB" id="A0A919VDG4"/>
<keyword evidence="1" id="KW-0694">RNA-binding</keyword>